<sequence>MLKRLLCLFLGIFLGLTEVAVAQVAAKHDLIFDKLPTRWDEALPLGNGFIGELIWQKGNNLRFSLDHAELWDLRPMEGMKKPEFTYAWVQEQIKKNNYAAVQQYGDVPYEREPAPSKIPGAALEIESQTWGEVSSARVDIQKAIAEVKWANGAKLTSFVHASSLLGYFRVEGVKDLKISLLTPKYEGEVDKTAGGSVAGDDLARLGYQQGKVIQQGNAYTYRQKGWGGFEYEVSVRWKPLGADVWEGVWAISAHYPNKPKPAANTLTAKVVPFEKAVLTHLSWWKNFWAKSSVELPDAVLEKQYYLEQYKFGSTARRGAPPISLQAVWTADNGRLPPWKGDFHHDLNTQLSYWPGYTANHLEETLGYLDHLDQNRPAYREYTKWFYQSEGINVPGVTTLTGVPMGGWIQYSFSPTVSSWLAQHYYLQWRYSMDRDFLQKRAYPWFKEVATFLEKNTFLNAQGHRQLPISSSPEINDNRVTAWFSENTNYDLSLMRFTFSKAAELAAELKLPQEAAHWRDIFGQFAPYALSENAELKFAPSLPYNQSHRHFSHVMAIHPLGEIRWENGENDQNIIKNSLALLDKIGPDWWCGYSYAWLGSLKARAKDGTGAAKTLRTFATAFCLPNSFHANGDQTKSGLSKFTYRPFTLEGNFAFAAGVQEMLVQSYAGFIEVFPAVPADWKDVSFKELRAEGAVLVSGKRSGGLVDEVILKSEKGGMARLKLPFKTHFVKEKKGAVLEKMENEFVEVSFEKGGFIVFKNGYE</sequence>
<feature type="signal peptide" evidence="1">
    <location>
        <begin position="1"/>
        <end position="22"/>
    </location>
</feature>
<feature type="domain" description="Glycosyl hydrolase family 95 catalytic" evidence="4">
    <location>
        <begin position="298"/>
        <end position="662"/>
    </location>
</feature>
<proteinExistence type="predicted"/>
<dbReference type="RefSeq" id="WP_114069468.1">
    <property type="nucleotide sequence ID" value="NZ_CP030850.1"/>
</dbReference>
<name>A0A344TPY4_9BACT</name>
<accession>A0A344TPY4</accession>
<feature type="chain" id="PRO_5016963586" evidence="1">
    <location>
        <begin position="23"/>
        <end position="762"/>
    </location>
</feature>
<dbReference type="GO" id="GO:0005975">
    <property type="term" value="P:carbohydrate metabolic process"/>
    <property type="evidence" value="ECO:0007669"/>
    <property type="project" value="InterPro"/>
</dbReference>
<dbReference type="Pfam" id="PF14498">
    <property type="entry name" value="Glyco_hyd_65N_2"/>
    <property type="match status" value="1"/>
</dbReference>
<organism evidence="5 6">
    <name type="scientific">Runella rosea</name>
    <dbReference type="NCBI Taxonomy" id="2259595"/>
    <lineage>
        <taxon>Bacteria</taxon>
        <taxon>Pseudomonadati</taxon>
        <taxon>Bacteroidota</taxon>
        <taxon>Cytophagia</taxon>
        <taxon>Cytophagales</taxon>
        <taxon>Spirosomataceae</taxon>
        <taxon>Runella</taxon>
    </lineage>
</organism>
<evidence type="ECO:0000259" key="4">
    <source>
        <dbReference type="Pfam" id="PF22124"/>
    </source>
</evidence>
<dbReference type="InterPro" id="IPR054363">
    <property type="entry name" value="GH95_cat"/>
</dbReference>
<protein>
    <submittedName>
        <fullName evidence="5">Uncharacterized protein</fullName>
    </submittedName>
</protein>
<dbReference type="SUPFAM" id="SSF48208">
    <property type="entry name" value="Six-hairpin glycosidases"/>
    <property type="match status" value="1"/>
</dbReference>
<reference evidence="5 6" key="1">
    <citation type="submission" date="2018-07" db="EMBL/GenBank/DDBJ databases">
        <title>Genome sequencing of Runella.</title>
        <authorList>
            <person name="Baek M.-G."/>
            <person name="Yi H."/>
        </authorList>
    </citation>
    <scope>NUCLEOTIDE SEQUENCE [LARGE SCALE GENOMIC DNA]</scope>
    <source>
        <strain evidence="5 6">HYN0085</strain>
    </source>
</reference>
<dbReference type="PANTHER" id="PTHR31084:SF0">
    <property type="entry name" value="ALPHA-L-FUCOSIDASE 2"/>
    <property type="match status" value="1"/>
</dbReference>
<dbReference type="OrthoDB" id="9802600at2"/>
<dbReference type="Gene3D" id="2.70.98.50">
    <property type="entry name" value="putative glycoside hydrolase family protein from bacillus halodurans"/>
    <property type="match status" value="1"/>
</dbReference>
<dbReference type="Proteomes" id="UP000251993">
    <property type="component" value="Chromosome"/>
</dbReference>
<dbReference type="AlphaFoldDB" id="A0A344TPY4"/>
<evidence type="ECO:0000256" key="1">
    <source>
        <dbReference type="SAM" id="SignalP"/>
    </source>
</evidence>
<dbReference type="InterPro" id="IPR008928">
    <property type="entry name" value="6-hairpin_glycosidase_sf"/>
</dbReference>
<dbReference type="EMBL" id="CP030850">
    <property type="protein sequence ID" value="AXE20705.1"/>
    <property type="molecule type" value="Genomic_DNA"/>
</dbReference>
<dbReference type="KEGG" id="run:DR864_24700"/>
<dbReference type="PANTHER" id="PTHR31084">
    <property type="entry name" value="ALPHA-L-FUCOSIDASE 2"/>
    <property type="match status" value="1"/>
</dbReference>
<evidence type="ECO:0000313" key="5">
    <source>
        <dbReference type="EMBL" id="AXE20705.1"/>
    </source>
</evidence>
<dbReference type="InterPro" id="IPR012341">
    <property type="entry name" value="6hp_glycosidase-like_sf"/>
</dbReference>
<dbReference type="InterPro" id="IPR027414">
    <property type="entry name" value="GH95_N_dom"/>
</dbReference>
<gene>
    <name evidence="5" type="ORF">DR864_24700</name>
</gene>
<feature type="domain" description="Glycosyl hydrolase family 95 N-terminal" evidence="2">
    <location>
        <begin position="33"/>
        <end position="159"/>
    </location>
</feature>
<dbReference type="Pfam" id="PF22124">
    <property type="entry name" value="Glyco_hydro_95_cat"/>
    <property type="match status" value="1"/>
</dbReference>
<dbReference type="GO" id="GO:0004560">
    <property type="term" value="F:alpha-L-fucosidase activity"/>
    <property type="evidence" value="ECO:0007669"/>
    <property type="project" value="TreeGrafter"/>
</dbReference>
<dbReference type="Pfam" id="PF21307">
    <property type="entry name" value="Glyco_hydro_95_C"/>
    <property type="match status" value="1"/>
</dbReference>
<dbReference type="InterPro" id="IPR049053">
    <property type="entry name" value="AFCA-like_C"/>
</dbReference>
<evidence type="ECO:0000259" key="2">
    <source>
        <dbReference type="Pfam" id="PF14498"/>
    </source>
</evidence>
<keyword evidence="6" id="KW-1185">Reference proteome</keyword>
<keyword evidence="1" id="KW-0732">Signal</keyword>
<feature type="domain" description="Alpha fucosidase A-like C-terminal" evidence="3">
    <location>
        <begin position="664"/>
        <end position="752"/>
    </location>
</feature>
<evidence type="ECO:0000259" key="3">
    <source>
        <dbReference type="Pfam" id="PF21307"/>
    </source>
</evidence>
<evidence type="ECO:0000313" key="6">
    <source>
        <dbReference type="Proteomes" id="UP000251993"/>
    </source>
</evidence>
<dbReference type="Gene3D" id="1.50.10.10">
    <property type="match status" value="1"/>
</dbReference>